<sequence length="62" mass="6983">MLSDRKVLLGIGIGIIIATSVMLESKIRYTMSKNQIEQKARSMGMQYPEEIKVIDNQNGGKR</sequence>
<organism evidence="2 3">
    <name type="scientific">Clostridium tyrobutyricum DIVETGP</name>
    <dbReference type="NCBI Taxonomy" id="1408889"/>
    <lineage>
        <taxon>Bacteria</taxon>
        <taxon>Bacillati</taxon>
        <taxon>Bacillota</taxon>
        <taxon>Clostridia</taxon>
        <taxon>Eubacteriales</taxon>
        <taxon>Clostridiaceae</taxon>
        <taxon>Clostridium</taxon>
    </lineage>
</organism>
<evidence type="ECO:0000256" key="1">
    <source>
        <dbReference type="SAM" id="Phobius"/>
    </source>
</evidence>
<keyword evidence="1" id="KW-0472">Membrane</keyword>
<evidence type="ECO:0000313" key="2">
    <source>
        <dbReference type="EMBL" id="CDL91865.1"/>
    </source>
</evidence>
<reference evidence="2 3" key="1">
    <citation type="journal article" date="2015" name="Genome Announc.">
        <title>Draft Genome Sequence of Clostridium tyrobutyricum Strain DIVETGP, Isolated from Cow's Milk for Grana Padano Production.</title>
        <authorList>
            <person name="Soggiu A."/>
            <person name="Piras C."/>
            <person name="Gaiarsa S."/>
            <person name="Sassera D."/>
            <person name="Roncada P."/>
            <person name="Bendixen E."/>
            <person name="Brasca M."/>
            <person name="Bonizzi L."/>
        </authorList>
    </citation>
    <scope>NUCLEOTIDE SEQUENCE [LARGE SCALE GENOMIC DNA]</scope>
    <source>
        <strain evidence="2 3">DIVETGP</strain>
    </source>
</reference>
<name>W6N6N9_CLOTY</name>
<dbReference type="GeneID" id="29420460"/>
<proteinExistence type="predicted"/>
<dbReference type="RefSeq" id="WP_017750817.1">
    <property type="nucleotide sequence ID" value="NZ_CBXI010000036.1"/>
</dbReference>
<dbReference type="OrthoDB" id="1757485at2"/>
<comment type="caution">
    <text evidence="2">The sequence shown here is derived from an EMBL/GenBank/DDBJ whole genome shotgun (WGS) entry which is preliminary data.</text>
</comment>
<dbReference type="Proteomes" id="UP000019482">
    <property type="component" value="Unassembled WGS sequence"/>
</dbReference>
<feature type="transmembrane region" description="Helical" evidence="1">
    <location>
        <begin position="6"/>
        <end position="23"/>
    </location>
</feature>
<evidence type="ECO:0000313" key="3">
    <source>
        <dbReference type="Proteomes" id="UP000019482"/>
    </source>
</evidence>
<protein>
    <submittedName>
        <fullName evidence="2">Uncharacterized protein</fullName>
    </submittedName>
</protein>
<accession>W6N6N9</accession>
<dbReference type="EMBL" id="CBXI010000036">
    <property type="protein sequence ID" value="CDL91865.1"/>
    <property type="molecule type" value="Genomic_DNA"/>
</dbReference>
<dbReference type="AlphaFoldDB" id="W6N6N9"/>
<keyword evidence="1" id="KW-0812">Transmembrane</keyword>
<gene>
    <name evidence="2" type="ORF">CTDIVETGP_1935</name>
</gene>
<keyword evidence="1" id="KW-1133">Transmembrane helix</keyword>
<keyword evidence="3" id="KW-1185">Reference proteome</keyword>